<feature type="region of interest" description="Disordered" evidence="1">
    <location>
        <begin position="318"/>
        <end position="345"/>
    </location>
</feature>
<evidence type="ECO:0000313" key="2">
    <source>
        <dbReference type="EMBL" id="QIN78348.1"/>
    </source>
</evidence>
<dbReference type="KEGG" id="rmar:GBA65_07245"/>
<organism evidence="2 3">
    <name type="scientific">Rubrobacter marinus</name>
    <dbReference type="NCBI Taxonomy" id="2653852"/>
    <lineage>
        <taxon>Bacteria</taxon>
        <taxon>Bacillati</taxon>
        <taxon>Actinomycetota</taxon>
        <taxon>Rubrobacteria</taxon>
        <taxon>Rubrobacterales</taxon>
        <taxon>Rubrobacteraceae</taxon>
        <taxon>Rubrobacter</taxon>
    </lineage>
</organism>
<gene>
    <name evidence="2" type="ORF">GBA65_07245</name>
</gene>
<feature type="region of interest" description="Disordered" evidence="1">
    <location>
        <begin position="455"/>
        <end position="497"/>
    </location>
</feature>
<dbReference type="Proteomes" id="UP000502706">
    <property type="component" value="Chromosome"/>
</dbReference>
<feature type="region of interest" description="Disordered" evidence="1">
    <location>
        <begin position="122"/>
        <end position="142"/>
    </location>
</feature>
<reference evidence="2 3" key="1">
    <citation type="submission" date="2019-10" db="EMBL/GenBank/DDBJ databases">
        <title>Rubrobacter sp nov SCSIO 52915 isolated from a deep-sea sediment in the South China Sea.</title>
        <authorList>
            <person name="Chen R.W."/>
        </authorList>
    </citation>
    <scope>NUCLEOTIDE SEQUENCE [LARGE SCALE GENOMIC DNA]</scope>
    <source>
        <strain evidence="2 3">SCSIO 52915</strain>
    </source>
</reference>
<keyword evidence="3" id="KW-1185">Reference proteome</keyword>
<feature type="compositionally biased region" description="Basic and acidic residues" evidence="1">
    <location>
        <begin position="122"/>
        <end position="131"/>
    </location>
</feature>
<accession>A0A6G8PVW8</accession>
<evidence type="ECO:0000256" key="1">
    <source>
        <dbReference type="SAM" id="MobiDB-lite"/>
    </source>
</evidence>
<proteinExistence type="predicted"/>
<name>A0A6G8PVW8_9ACTN</name>
<feature type="compositionally biased region" description="Low complexity" evidence="1">
    <location>
        <begin position="473"/>
        <end position="483"/>
    </location>
</feature>
<dbReference type="RefSeq" id="WP_166396023.1">
    <property type="nucleotide sequence ID" value="NZ_CP045121.1"/>
</dbReference>
<dbReference type="EMBL" id="CP045121">
    <property type="protein sequence ID" value="QIN78348.1"/>
    <property type="molecule type" value="Genomic_DNA"/>
</dbReference>
<evidence type="ECO:0000313" key="3">
    <source>
        <dbReference type="Proteomes" id="UP000502706"/>
    </source>
</evidence>
<feature type="compositionally biased region" description="Basic and acidic residues" evidence="1">
    <location>
        <begin position="318"/>
        <end position="341"/>
    </location>
</feature>
<sequence>MTEYTATSVRALIEGLEPLKVDAPGEEALSGATEYLEELEGLIGSLPAAERCAAISDVALESGHALWVPIARNCRLSAGVAVEDGGLLSFAVGDESAGGALTAHFSARSAAAHALFGGKSRVREAESKDDPLGSDPFPEDERDEGLVEALKAAGWAVPTARLVDDLAPELLAWVAGLSERGVAHLFAEGDGVVLAMAGSTAGDRKKAAERLPASPTHRTNFRRAFGVLTDAGDAGSHYSEEEGWGLTARAGKGSPDRELEVAAELFRASRAGSLAVAGTKAERRRIEANRKRMRSECAARRRRGEELAVRPAREIDAGRREAHEPHWTEDSELGRRTERARRSGRASYDTARAVYLQGLPTPAHRLLHLLRREGGAVREEEFLSRRARLAGPTAVNPEASLRAALSELAEAGKVRRLRSRRTSEVFLAATEGLDETSFRRSLNGLIRDERFGIVSPGSKPTAWSRKARRARRSCSTETSTTSSRGDRPRGPARRSRR</sequence>
<protein>
    <submittedName>
        <fullName evidence="2">Uncharacterized protein</fullName>
    </submittedName>
</protein>
<dbReference type="AlphaFoldDB" id="A0A6G8PVW8"/>